<feature type="region of interest" description="Disordered" evidence="1">
    <location>
        <begin position="344"/>
        <end position="378"/>
    </location>
</feature>
<organism evidence="2">
    <name type="scientific">Octactis speculum</name>
    <dbReference type="NCBI Taxonomy" id="3111310"/>
    <lineage>
        <taxon>Eukaryota</taxon>
        <taxon>Sar</taxon>
        <taxon>Stramenopiles</taxon>
        <taxon>Ochrophyta</taxon>
        <taxon>Dictyochophyceae</taxon>
        <taxon>Dictyochales</taxon>
        <taxon>Dictyochaceae</taxon>
        <taxon>Octactis</taxon>
    </lineage>
</organism>
<dbReference type="EMBL" id="HBGS01046202">
    <property type="protein sequence ID" value="CAD9459294.1"/>
    <property type="molecule type" value="Transcribed_RNA"/>
</dbReference>
<feature type="compositionally biased region" description="Acidic residues" evidence="1">
    <location>
        <begin position="38"/>
        <end position="48"/>
    </location>
</feature>
<sequence>MVLTFSSVSKEPAPKEPVVPVEIPAKEPVSGVENPAKEDDDDDDDDTEAAAAAATAAAKEEPVPVISSYEELKRGDLVTFCVYFSLLGEGGKRGNNNDVSLRRNQHKYHACELSATGGVLRNGSGKVKSLADQVGWATPSDTTTATTSLTAPSTTLSDPPPDTTSSTTTTPPSTPSAASSTTTMTTPNTPPFATPSNTTMTSPNTPSVYFTPPSTPLKDGGNASKGVDVAGGAVGVVLPFSLSQSIDEFRSGDDIEYLIVEAAAAATESFPGTMAPFSGEAHAVAVQHKAFAESRGRSSIKKQKTGLAMPKAQYKMARGPDATGHGFERGWRYGPDEEVAAAAVANESNEAEDKPSESDETPAAVIVPDDATTVATNA</sequence>
<reference evidence="2" key="1">
    <citation type="submission" date="2021-01" db="EMBL/GenBank/DDBJ databases">
        <authorList>
            <person name="Corre E."/>
            <person name="Pelletier E."/>
            <person name="Niang G."/>
            <person name="Scheremetjew M."/>
            <person name="Finn R."/>
            <person name="Kale V."/>
            <person name="Holt S."/>
            <person name="Cochrane G."/>
            <person name="Meng A."/>
            <person name="Brown T."/>
            <person name="Cohen L."/>
        </authorList>
    </citation>
    <scope>NUCLEOTIDE SEQUENCE</scope>
    <source>
        <strain evidence="2">CCMP1381</strain>
    </source>
</reference>
<evidence type="ECO:0000313" key="2">
    <source>
        <dbReference type="EMBL" id="CAD9459294.1"/>
    </source>
</evidence>
<feature type="compositionally biased region" description="Low complexity" evidence="1">
    <location>
        <begin position="194"/>
        <end position="204"/>
    </location>
</feature>
<feature type="compositionally biased region" description="Low complexity" evidence="1">
    <location>
        <begin position="137"/>
        <end position="187"/>
    </location>
</feature>
<name>A0A7S2DPY2_9STRA</name>
<dbReference type="AlphaFoldDB" id="A0A7S2DPY2"/>
<accession>A0A7S2DPY2</accession>
<feature type="region of interest" description="Disordered" evidence="1">
    <location>
        <begin position="1"/>
        <end position="60"/>
    </location>
</feature>
<proteinExistence type="predicted"/>
<feature type="region of interest" description="Disordered" evidence="1">
    <location>
        <begin position="137"/>
        <end position="204"/>
    </location>
</feature>
<evidence type="ECO:0000256" key="1">
    <source>
        <dbReference type="SAM" id="MobiDB-lite"/>
    </source>
</evidence>
<feature type="compositionally biased region" description="Low complexity" evidence="1">
    <location>
        <begin position="16"/>
        <end position="29"/>
    </location>
</feature>
<gene>
    <name evidence="2" type="ORF">DSPE1174_LOCUS23933</name>
</gene>
<protein>
    <submittedName>
        <fullName evidence="2">Uncharacterized protein</fullName>
    </submittedName>
</protein>